<evidence type="ECO:0000313" key="9">
    <source>
        <dbReference type="EMBL" id="MBI3627202.1"/>
    </source>
</evidence>
<dbReference type="GO" id="GO:0005886">
    <property type="term" value="C:plasma membrane"/>
    <property type="evidence" value="ECO:0007669"/>
    <property type="project" value="UniProtKB-SubCell"/>
</dbReference>
<evidence type="ECO:0000256" key="4">
    <source>
        <dbReference type="ARBA" id="ARBA00022679"/>
    </source>
</evidence>
<keyword evidence="7 8" id="KW-0472">Membrane</keyword>
<feature type="transmembrane region" description="Helical" evidence="8">
    <location>
        <begin position="135"/>
        <end position="157"/>
    </location>
</feature>
<feature type="transmembrane region" description="Helical" evidence="8">
    <location>
        <begin position="75"/>
        <end position="95"/>
    </location>
</feature>
<keyword evidence="2" id="KW-1003">Cell membrane</keyword>
<keyword evidence="4" id="KW-0808">Transferase</keyword>
<dbReference type="PANTHER" id="PTHR33908:SF11">
    <property type="entry name" value="MEMBRANE PROTEIN"/>
    <property type="match status" value="1"/>
</dbReference>
<evidence type="ECO:0000256" key="2">
    <source>
        <dbReference type="ARBA" id="ARBA00022475"/>
    </source>
</evidence>
<feature type="transmembrane region" description="Helical" evidence="8">
    <location>
        <begin position="331"/>
        <end position="352"/>
    </location>
</feature>
<evidence type="ECO:0000256" key="5">
    <source>
        <dbReference type="ARBA" id="ARBA00022692"/>
    </source>
</evidence>
<evidence type="ECO:0008006" key="11">
    <source>
        <dbReference type="Google" id="ProtNLM"/>
    </source>
</evidence>
<name>A0A9D6QTI5_9BACT</name>
<gene>
    <name evidence="9" type="ORF">HY220_00420</name>
</gene>
<evidence type="ECO:0000256" key="8">
    <source>
        <dbReference type="SAM" id="Phobius"/>
    </source>
</evidence>
<sequence length="466" mass="53054">MFRLNKNEKIIFWASIAVKLVFFVFIGSIFGWHQPFSQIQSDGYLPRAENIFYHHVFSSDATPPYRLESMSTPGYPLFLATTAVPFGTVIFALLIQIFLVSYAAVLFFASLKGLLPFKAAFLGGVIFAIEPWNAYSANSVLSESLFLFFLILGWYLAKLAYQNLNPRDFFFAGLSLGLAAFLRPIGLYLLPLGALWLLILLFKKIGARKMIFYAGLFLVGGYLIIGAWSLRNLKELGTYSFATKGPHTLYFYNVEQLLVFEKHISAGEADEFLYDRAKKDFPDLRSKEELNDVKYGPYLTHESLAIISQYKKDYLKLQILSMGTFFFSDGYRLLASELGVHLGALPNITYLIFHHEFQTLFLYLKSDALTAILFFTGLVFWGLCSILAFLSFPLAFLRRDSRAAKMTILILLSIIFYFAVLTGPVAQARYRVPITPFLFVLAAYSVIKLKENRHQVESDNILYYPN</sequence>
<comment type="caution">
    <text evidence="9">The sequence shown here is derived from an EMBL/GenBank/DDBJ whole genome shotgun (WGS) entry which is preliminary data.</text>
</comment>
<feature type="transmembrane region" description="Helical" evidence="8">
    <location>
        <begin position="102"/>
        <end position="129"/>
    </location>
</feature>
<keyword evidence="6 8" id="KW-1133">Transmembrane helix</keyword>
<evidence type="ECO:0000313" key="10">
    <source>
        <dbReference type="Proteomes" id="UP000808388"/>
    </source>
</evidence>
<feature type="transmembrane region" description="Helical" evidence="8">
    <location>
        <begin position="372"/>
        <end position="396"/>
    </location>
</feature>
<feature type="transmembrane region" description="Helical" evidence="8">
    <location>
        <begin position="408"/>
        <end position="426"/>
    </location>
</feature>
<accession>A0A9D6QTI5</accession>
<evidence type="ECO:0000256" key="1">
    <source>
        <dbReference type="ARBA" id="ARBA00004651"/>
    </source>
</evidence>
<feature type="transmembrane region" description="Helical" evidence="8">
    <location>
        <begin position="432"/>
        <end position="449"/>
    </location>
</feature>
<protein>
    <recommendedName>
        <fullName evidence="11">Glycosyltransferase RgtA/B/C/D-like domain-containing protein</fullName>
    </recommendedName>
</protein>
<keyword evidence="5 8" id="KW-0812">Transmembrane</keyword>
<feature type="transmembrane region" description="Helical" evidence="8">
    <location>
        <begin position="169"/>
        <end position="190"/>
    </location>
</feature>
<evidence type="ECO:0000256" key="6">
    <source>
        <dbReference type="ARBA" id="ARBA00022989"/>
    </source>
</evidence>
<comment type="subcellular location">
    <subcellularLocation>
        <location evidence="1">Cell membrane</location>
        <topology evidence="1">Multi-pass membrane protein</topology>
    </subcellularLocation>
</comment>
<dbReference type="GO" id="GO:0009103">
    <property type="term" value="P:lipopolysaccharide biosynthetic process"/>
    <property type="evidence" value="ECO:0007669"/>
    <property type="project" value="UniProtKB-ARBA"/>
</dbReference>
<dbReference type="EMBL" id="JACQCQ010000002">
    <property type="protein sequence ID" value="MBI3627202.1"/>
    <property type="molecule type" value="Genomic_DNA"/>
</dbReference>
<dbReference type="PANTHER" id="PTHR33908">
    <property type="entry name" value="MANNOSYLTRANSFERASE YKCB-RELATED"/>
    <property type="match status" value="1"/>
</dbReference>
<keyword evidence="3" id="KW-0328">Glycosyltransferase</keyword>
<organism evidence="9 10">
    <name type="scientific">Candidatus Sungiibacteriota bacterium</name>
    <dbReference type="NCBI Taxonomy" id="2750080"/>
    <lineage>
        <taxon>Bacteria</taxon>
        <taxon>Candidatus Sungiibacteriota</taxon>
    </lineage>
</organism>
<feature type="transmembrane region" description="Helical" evidence="8">
    <location>
        <begin position="12"/>
        <end position="32"/>
    </location>
</feature>
<dbReference type="InterPro" id="IPR050297">
    <property type="entry name" value="LipidA_mod_glycosyltrf_83"/>
</dbReference>
<evidence type="ECO:0000256" key="7">
    <source>
        <dbReference type="ARBA" id="ARBA00023136"/>
    </source>
</evidence>
<dbReference type="Proteomes" id="UP000808388">
    <property type="component" value="Unassembled WGS sequence"/>
</dbReference>
<dbReference type="GO" id="GO:0016763">
    <property type="term" value="F:pentosyltransferase activity"/>
    <property type="evidence" value="ECO:0007669"/>
    <property type="project" value="TreeGrafter"/>
</dbReference>
<feature type="transmembrane region" description="Helical" evidence="8">
    <location>
        <begin position="210"/>
        <end position="230"/>
    </location>
</feature>
<reference evidence="9" key="1">
    <citation type="submission" date="2020-07" db="EMBL/GenBank/DDBJ databases">
        <title>Huge and variable diversity of episymbiotic CPR bacteria and DPANN archaea in groundwater ecosystems.</title>
        <authorList>
            <person name="He C.Y."/>
            <person name="Keren R."/>
            <person name="Whittaker M."/>
            <person name="Farag I.F."/>
            <person name="Doudna J."/>
            <person name="Cate J.H.D."/>
            <person name="Banfield J.F."/>
        </authorList>
    </citation>
    <scope>NUCLEOTIDE SEQUENCE</scope>
    <source>
        <strain evidence="9">NC_groundwater_972_Pr1_S-0.2um_49_27</strain>
    </source>
</reference>
<evidence type="ECO:0000256" key="3">
    <source>
        <dbReference type="ARBA" id="ARBA00022676"/>
    </source>
</evidence>
<proteinExistence type="predicted"/>
<dbReference type="AlphaFoldDB" id="A0A9D6QTI5"/>